<dbReference type="InterPro" id="IPR009081">
    <property type="entry name" value="PP-bd_ACP"/>
</dbReference>
<dbReference type="InterPro" id="IPR015083">
    <property type="entry name" value="NorB/c/GfsB-D-like_docking"/>
</dbReference>
<keyword evidence="15" id="KW-1185">Reference proteome</keyword>
<accession>Q79ZN0</accession>
<feature type="domain" description="Carrier" evidence="11">
    <location>
        <begin position="4169"/>
        <end position="4244"/>
    </location>
</feature>
<dbReference type="InterPro" id="IPR049552">
    <property type="entry name" value="PKS_DH_N"/>
</dbReference>
<dbReference type="Gene3D" id="3.10.129.110">
    <property type="entry name" value="Polyketide synthase dehydratase"/>
    <property type="match status" value="1"/>
</dbReference>
<comment type="pathway">
    <text evidence="2">Antibiotic biosynthesis.</text>
</comment>
<dbReference type="InterPro" id="IPR020807">
    <property type="entry name" value="PKS_DH"/>
</dbReference>
<feature type="compositionally biased region" description="Polar residues" evidence="10">
    <location>
        <begin position="2562"/>
        <end position="2572"/>
    </location>
</feature>
<feature type="region of interest" description="Disordered" evidence="10">
    <location>
        <begin position="3854"/>
        <end position="3885"/>
    </location>
</feature>
<dbReference type="EMBL" id="BA000030">
    <property type="protein sequence ID" value="BAC68649.1"/>
    <property type="molecule type" value="Genomic_DNA"/>
</dbReference>
<dbReference type="InterPro" id="IPR014031">
    <property type="entry name" value="Ketoacyl_synth_C"/>
</dbReference>
<evidence type="ECO:0000256" key="6">
    <source>
        <dbReference type="ARBA" id="ARBA00023194"/>
    </source>
</evidence>
<dbReference type="InterPro" id="IPR036736">
    <property type="entry name" value="ACP-like_sf"/>
</dbReference>
<dbReference type="InterPro" id="IPR041618">
    <property type="entry name" value="PKS_DE"/>
</dbReference>
<dbReference type="SMART" id="SM00822">
    <property type="entry name" value="PKS_KR"/>
    <property type="match status" value="3"/>
</dbReference>
<dbReference type="Pfam" id="PF00109">
    <property type="entry name" value="ketoacyl-synt"/>
    <property type="match status" value="4"/>
</dbReference>
<feature type="compositionally biased region" description="Acidic residues" evidence="10">
    <location>
        <begin position="474"/>
        <end position="490"/>
    </location>
</feature>
<dbReference type="Gene3D" id="3.40.50.720">
    <property type="entry name" value="NAD(P)-binding Rossmann-like Domain"/>
    <property type="match status" value="3"/>
</dbReference>
<feature type="active site" description="Proton donor; for dehydratase activity" evidence="9">
    <location>
        <position position="5399"/>
    </location>
</feature>
<dbReference type="PANTHER" id="PTHR43775">
    <property type="entry name" value="FATTY ACID SYNTHASE"/>
    <property type="match status" value="1"/>
</dbReference>
<dbReference type="InterPro" id="IPR006162">
    <property type="entry name" value="Ppantetheine_attach_site"/>
</dbReference>
<dbReference type="InterPro" id="IPR057326">
    <property type="entry name" value="KR_dom"/>
</dbReference>
<feature type="region of interest" description="Disordered" evidence="10">
    <location>
        <begin position="3583"/>
        <end position="3604"/>
    </location>
</feature>
<dbReference type="CDD" id="cd08956">
    <property type="entry name" value="KR_3_FAS_SDR_x"/>
    <property type="match status" value="1"/>
</dbReference>
<feature type="compositionally biased region" description="Low complexity" evidence="10">
    <location>
        <begin position="2327"/>
        <end position="2337"/>
    </location>
</feature>
<dbReference type="PROSITE" id="PS52019">
    <property type="entry name" value="PKS_MFAS_DH"/>
    <property type="match status" value="1"/>
</dbReference>
<dbReference type="InterPro" id="IPR001227">
    <property type="entry name" value="Ac_transferase_dom_sf"/>
</dbReference>
<keyword evidence="7" id="KW-0511">Multifunctional enzyme</keyword>
<feature type="domain" description="PKS/mFAS DH" evidence="13">
    <location>
        <begin position="5189"/>
        <end position="5494"/>
    </location>
</feature>
<evidence type="ECO:0000313" key="14">
    <source>
        <dbReference type="EMBL" id="BAC68649.1"/>
    </source>
</evidence>
<dbReference type="FunFam" id="3.40.366.10:FF:000002">
    <property type="entry name" value="Probable polyketide synthase 2"/>
    <property type="match status" value="1"/>
</dbReference>
<dbReference type="SMART" id="SM01294">
    <property type="entry name" value="PKS_PP_betabranch"/>
    <property type="match status" value="2"/>
</dbReference>
<keyword evidence="5" id="KW-0808">Transferase</keyword>
<keyword evidence="8" id="KW-0012">Acyltransferase</keyword>
<evidence type="ECO:0000313" key="15">
    <source>
        <dbReference type="Proteomes" id="UP000000428"/>
    </source>
</evidence>
<dbReference type="GO" id="GO:0004315">
    <property type="term" value="F:3-oxoacyl-[acyl-carrier-protein] synthase activity"/>
    <property type="evidence" value="ECO:0007669"/>
    <property type="project" value="InterPro"/>
</dbReference>
<name>Q79ZN0_STRAW</name>
<feature type="domain" description="Carrier" evidence="11">
    <location>
        <begin position="2585"/>
        <end position="2660"/>
    </location>
</feature>
<dbReference type="HOGENOM" id="CLU_000022_35_8_11"/>
<reference evidence="14 15" key="1">
    <citation type="journal article" date="2001" name="Proc. Natl. Acad. Sci. U.S.A.">
        <title>Genome sequence of an industrial microorganism Streptomyces avermitilis: deducing the ability of producing secondary metabolites.</title>
        <authorList>
            <person name="Omura S."/>
            <person name="Ikeda H."/>
            <person name="Ishikawa J."/>
            <person name="Hanamoto A."/>
            <person name="Takahashi C."/>
            <person name="Shinose M."/>
            <person name="Takahashi Y."/>
            <person name="Horikawa H."/>
            <person name="Nakazawa H."/>
            <person name="Osonoe T."/>
            <person name="Kikuchi H."/>
            <person name="Shiba T."/>
            <person name="Sakaki Y."/>
            <person name="Hattori M."/>
        </authorList>
    </citation>
    <scope>NUCLEOTIDE SEQUENCE [LARGE SCALE GENOMIC DNA]</scope>
    <source>
        <strain evidence="15">ATCC 31267 / DSM 46492 / JCM 5070 / NBRC 14893 / NCIMB 12804 / NRRL 8165 / MA-4680</strain>
    </source>
</reference>
<dbReference type="Proteomes" id="UP000000428">
    <property type="component" value="Chromosome"/>
</dbReference>
<evidence type="ECO:0000259" key="11">
    <source>
        <dbReference type="PROSITE" id="PS50075"/>
    </source>
</evidence>
<dbReference type="InterPro" id="IPR042104">
    <property type="entry name" value="PKS_dehydratase_sf"/>
</dbReference>
<dbReference type="GO" id="GO:0004312">
    <property type="term" value="F:fatty acid synthase activity"/>
    <property type="evidence" value="ECO:0007669"/>
    <property type="project" value="TreeGrafter"/>
</dbReference>
<evidence type="ECO:0000256" key="2">
    <source>
        <dbReference type="ARBA" id="ARBA00004792"/>
    </source>
</evidence>
<dbReference type="Gene3D" id="3.30.70.3290">
    <property type="match status" value="4"/>
</dbReference>
<evidence type="ECO:0000256" key="4">
    <source>
        <dbReference type="ARBA" id="ARBA00022553"/>
    </source>
</evidence>
<dbReference type="Pfam" id="PF08659">
    <property type="entry name" value="KR"/>
    <property type="match status" value="3"/>
</dbReference>
<dbReference type="Pfam" id="PF22621">
    <property type="entry name" value="CurL-like_PKS_C"/>
    <property type="match status" value="1"/>
</dbReference>
<dbReference type="Pfam" id="PF16197">
    <property type="entry name" value="KAsynt_C_assoc"/>
    <property type="match status" value="3"/>
</dbReference>
<feature type="region of interest" description="Disordered" evidence="10">
    <location>
        <begin position="464"/>
        <end position="499"/>
    </location>
</feature>
<evidence type="ECO:0000256" key="9">
    <source>
        <dbReference type="PROSITE-ProRule" id="PRU01363"/>
    </source>
</evidence>
<feature type="domain" description="Carrier" evidence="11">
    <location>
        <begin position="6042"/>
        <end position="6117"/>
    </location>
</feature>
<feature type="region of interest" description="C-terminal hotdog fold" evidence="9">
    <location>
        <begin position="5335"/>
        <end position="5494"/>
    </location>
</feature>
<dbReference type="InterPro" id="IPR049900">
    <property type="entry name" value="PKS_mFAS_DH"/>
</dbReference>
<dbReference type="Pfam" id="PF14765">
    <property type="entry name" value="PS-DH"/>
    <property type="match status" value="1"/>
</dbReference>
<dbReference type="CDD" id="cd08952">
    <property type="entry name" value="KR_1_SDR_x"/>
    <property type="match status" value="2"/>
</dbReference>
<dbReference type="CDD" id="cd00833">
    <property type="entry name" value="PKS"/>
    <property type="match status" value="4"/>
</dbReference>
<feature type="region of interest" description="Disordered" evidence="10">
    <location>
        <begin position="6169"/>
        <end position="6239"/>
    </location>
</feature>
<evidence type="ECO:0000256" key="3">
    <source>
        <dbReference type="ARBA" id="ARBA00022450"/>
    </source>
</evidence>
<dbReference type="InterPro" id="IPR032821">
    <property type="entry name" value="PKS_assoc"/>
</dbReference>
<dbReference type="NCBIfam" id="NF045894">
    <property type="entry name" value="PKS_plus_SDR"/>
    <property type="match status" value="2"/>
</dbReference>
<evidence type="ECO:0000259" key="12">
    <source>
        <dbReference type="PROSITE" id="PS52004"/>
    </source>
</evidence>
<feature type="compositionally biased region" description="Low complexity" evidence="10">
    <location>
        <begin position="3876"/>
        <end position="3885"/>
    </location>
</feature>
<reference evidence="14 15" key="2">
    <citation type="journal article" date="2003" name="Nat. Biotechnol.">
        <title>Complete genome sequence and comparative analysis of the industrial microorganism Streptomyces avermitilis.</title>
        <authorList>
            <person name="Ikeda H."/>
            <person name="Ishikawa J."/>
            <person name="Hanamoto A."/>
            <person name="Shinose M."/>
            <person name="Kikuchi H."/>
            <person name="Shiba T."/>
            <person name="Sakaki Y."/>
            <person name="Hattori M."/>
            <person name="Omura S."/>
        </authorList>
    </citation>
    <scope>NUCLEOTIDE SEQUENCE [LARGE SCALE GENOMIC DNA]</scope>
    <source>
        <strain evidence="15">ATCC 31267 / DSM 46492 / JCM 5070 / NBRC 14893 / NCIMB 12804 / NRRL 8165 / MA-4680</strain>
    </source>
</reference>
<feature type="region of interest" description="Disordered" evidence="10">
    <location>
        <begin position="2281"/>
        <end position="2313"/>
    </location>
</feature>
<dbReference type="InterPro" id="IPR049551">
    <property type="entry name" value="PKS_DH_C"/>
</dbReference>
<evidence type="ECO:0000256" key="1">
    <source>
        <dbReference type="ARBA" id="ARBA00001957"/>
    </source>
</evidence>
<dbReference type="Gene3D" id="1.10.1200.10">
    <property type="entry name" value="ACP-like"/>
    <property type="match status" value="4"/>
</dbReference>
<dbReference type="Gene3D" id="3.40.366.10">
    <property type="entry name" value="Malonyl-Coenzyme A Acyl Carrier Protein, domain 2"/>
    <property type="match status" value="4"/>
</dbReference>
<dbReference type="InterPro" id="IPR018201">
    <property type="entry name" value="Ketoacyl_synth_AS"/>
</dbReference>
<dbReference type="SUPFAM" id="SSF51735">
    <property type="entry name" value="NAD(P)-binding Rossmann-fold domains"/>
    <property type="match status" value="6"/>
</dbReference>
<feature type="domain" description="Ketosynthase family 3 (KS3)" evidence="12">
    <location>
        <begin position="4270"/>
        <end position="4700"/>
    </location>
</feature>
<dbReference type="SUPFAM" id="SSF52151">
    <property type="entry name" value="FabD/lysophospholipase-like"/>
    <property type="match status" value="4"/>
</dbReference>
<dbReference type="Pfam" id="PF22953">
    <property type="entry name" value="SpnB_Rossmann"/>
    <property type="match status" value="1"/>
</dbReference>
<reference evidence="14 15" key="3">
    <citation type="journal article" date="2014" name="J. Ind. Microbiol. Biotechnol.">
        <title>Genome mining of the Streptomyces avermitilis genome and development of genome-minimized hosts for heterologous expression of biosynthetic gene clusters.</title>
        <authorList>
            <person name="Ikeda H."/>
            <person name="Shin-ya K."/>
            <person name="Omura S."/>
        </authorList>
    </citation>
    <scope>NUCLEOTIDE SEQUENCE [LARGE SCALE GENOMIC DNA]</scope>
    <source>
        <strain evidence="15">ATCC 31267 / DSM 46492 / JCM 5070 / NBRC 14893 / NCIMB 12804 / NRRL 8165 / MA-4680</strain>
    </source>
</reference>
<feature type="region of interest" description="N-terminal hotdog fold" evidence="9">
    <location>
        <begin position="5189"/>
        <end position="5315"/>
    </location>
</feature>
<dbReference type="PROSITE" id="PS50075">
    <property type="entry name" value="CARRIER"/>
    <property type="match status" value="4"/>
</dbReference>
<dbReference type="Gene3D" id="6.10.140.1830">
    <property type="match status" value="2"/>
</dbReference>
<dbReference type="SMART" id="SM00823">
    <property type="entry name" value="PKS_PP"/>
    <property type="match status" value="4"/>
</dbReference>
<dbReference type="SUPFAM" id="SSF53901">
    <property type="entry name" value="Thiolase-like"/>
    <property type="match status" value="4"/>
</dbReference>
<dbReference type="Pfam" id="PF21089">
    <property type="entry name" value="PKS_DH_N"/>
    <property type="match status" value="1"/>
</dbReference>
<evidence type="ECO:0000256" key="5">
    <source>
        <dbReference type="ARBA" id="ARBA00022679"/>
    </source>
</evidence>
<dbReference type="Pfam" id="PF02801">
    <property type="entry name" value="Ketoacyl-synt_C"/>
    <property type="match status" value="4"/>
</dbReference>
<organism evidence="14 15">
    <name type="scientific">Streptomyces avermitilis (strain ATCC 31267 / DSM 46492 / JCM 5070 / NBRC 14893 / NCIMB 12804 / NRRL 8165 / MA-4680)</name>
    <dbReference type="NCBI Taxonomy" id="227882"/>
    <lineage>
        <taxon>Bacteria</taxon>
        <taxon>Bacillati</taxon>
        <taxon>Actinomycetota</taxon>
        <taxon>Actinomycetes</taxon>
        <taxon>Kitasatosporales</taxon>
        <taxon>Streptomycetaceae</taxon>
        <taxon>Streptomyces</taxon>
    </lineage>
</organism>
<evidence type="ECO:0000256" key="10">
    <source>
        <dbReference type="SAM" id="MobiDB-lite"/>
    </source>
</evidence>
<dbReference type="SMART" id="SM00825">
    <property type="entry name" value="PKS_KS"/>
    <property type="match status" value="4"/>
</dbReference>
<feature type="region of interest" description="Disordered" evidence="10">
    <location>
        <begin position="4702"/>
        <end position="4724"/>
    </location>
</feature>
<feature type="compositionally biased region" description="Low complexity" evidence="10">
    <location>
        <begin position="3854"/>
        <end position="3868"/>
    </location>
</feature>
<dbReference type="InterPro" id="IPR016035">
    <property type="entry name" value="Acyl_Trfase/lysoPLipase"/>
</dbReference>
<comment type="cofactor">
    <cofactor evidence="1">
        <name>pantetheine 4'-phosphate</name>
        <dbReference type="ChEBI" id="CHEBI:47942"/>
    </cofactor>
</comment>
<dbReference type="InterPro" id="IPR055123">
    <property type="entry name" value="SpnB-like_Rossmann"/>
</dbReference>
<protein>
    <submittedName>
        <fullName evidence="14">Type I polyketide synthase AVES 2</fullName>
    </submittedName>
</protein>
<sequence>MQLANEAKLLEYLKRVTADLDRTRRRLYEVVEREQEPIAIVGMACRYPGGATSPTRLWHLVKSQTDAIGEFPTDRGWNLEQLYDPDPDRSGTSYTRSGGFLYDAGDFDAAFFELSPREALAMDPQQRLLLETTWETFEQGGIDPRSMRGSRTGVFVGINPEDYTTGYTHQPSNAVEGYLLTGSAASIASGRISYNFGLEGPAITIDTACSSSLVALHLACQALRSGECTMALAGGASVMATPFVFTEFSRQRGLAADGRCKAFSAAADGTGWSEGVGMLLVERLSDARRNGHRVLAVVRGSAVNQDGASNGLTAPNGRSQVKVIRQALANAHLSPADVDAVEAHGTGTTLGDPIEAQALVEAYGQDRPNGRPLWLGTLKSNIGHSMAAAGVGGVIKMVMALRNGLLPRTLHVDEPSPHVDWSAGAVQLLTETVPWPGGEGRLRRAGVSSFGVSGTNAHVILEEAPAHNIPSDTPADDVPGESAADEDAGSGDEAAAGSPGVWPWLVSAKSQPALRAQAQALHAHLTDHPGLDLADVGYTLAHARAVFDHRATLIAADRDTFLQALQALAAGEPHPAVIHSSAPGGTGTGEAAGKTAFICSGQGTQRPGMAHGLYHTHPVFAAALNDICTHLDPHLDHPLLPLLTQDPNTQDTTTLEEAAALLQQTRYAQPALFAFQVALHRLLTDGYHITPHYYAGHSLGEITAAHLAGILTLTDATTLITQRATLMQTMPPGTMTTLHTTPHHITHHLTAHENDLAIAAINTPTSLVISGTPHTVQHITTLCQQQGIKTKTLPTNHAFHSPHTNPILNQLHQHTQTLTYHPPHTPLITANTPPDQLLTPHYWTQQARNTVDYATTTQTLHQHGVTTYIELGPDNTLTTLTHDNLPNTPTTTLTLTHPHHHPQTHLLTNLAKTTTTWHPHHYTHHHNQPHTHTHLDLPTYPFQHHHYWLQPPGKPSDPSPSEGREQATTPSTPLRDVLVGKSPQERDEELLRLVRTHAAAVLGHATPEVIVPNKAFKELGFDSLAAIQLRNRLLADVDLPLPATLIFDYPTPMALCQFLRAAIVGADTGTTTRLPLTAVPADEPIAIVGMACRYPGDVRTVDDLWQVVSGGHDAIGGFPTNRGWDLDTLYNPDPDHHGTSYTRSGGFLYDAGNFDPDFFGISPREALAMDPQQRLLLETAWESIEHACINPDSLRGTPTGVFAGLTYHDYAARFPTAPAGFEGYLGHGSAGSIASGRVAYALGLEGPALTVDTACSSSLVALHLACQALRSGECSMALAGGVTVMSTPAGFVEFSRQRGLAVDGRCKAFSAAADGTGWGEGVGMLLVERLSDARRLGHRILAVVRGSAVNQDGASNGLTAPNGPSQERVIRLALANADLTPADVDAVEAHGTGTTLGDPIEAQALLATYGQDRPGNEPLWLGSMKSNIGHAQAAAGVGGVIKMVMALRNGLLPRTLHVDEPSPHVDWSAGAVQLLTETVPWPGGEGRLRRAGVSSFGVSGTNAHVILEEAPAHNIPSDTPADDAPGEAAADDVPGEAAGDDAGTGGEATGPAAGSPGVWPWLVSAKSQPALRAQAQALHAHLTDHPGLDLADVGYTLAHARAVFDHRATLIAADRDTFLQALQALAAGEPHPAVIHSSAPGGTGTGEAAGKTAFICSGQGTQRPGMAHGLYHTHPVFAAALNDICTHLDPHLDHPLLPLLTQDPNTQDTTTLEEAAALLQQTPYAQPALFAFQVALHRLLTDGYHITPHYYAGHSLGEITAAHLAGILTLTDATTLITQRATLMQTMPPGTMTTLHTTPHHITHHLTAHENDLAIAAINTPTSLVISGTPHTVQHITTLCQQQGIKTKTLPTKNAFHSPHTNPILNQLHQHTQTLTYHPPHTPLITANTPPDQLLTPHYWTQQARNTVDYATTTQTLHQHGVTTYIELGPDNTLTTLTHHNLPNTPTTTLTLTHPHHHPQTHLLTNLAKTTTTWHPHHYTHHHNQPHTHTHLDLPTYPFQHQHYWLESTQPGAGSGSGSGSGRAGTAGGTAEVESRFWDAVARQDLETVATTLAVPPSAGLDTVVPALSAWHRHQHDQARINTWTYQETWKPLTLPTTHQPHQTWLIAIPETQTHHPHITNILTNLHHHGITPIPLTLNHTHTNPQHLHHTRQQAQNHTTGPITGLLSLLALDETPHPHHPHTPTGTLLNLTLTQTHTQTHPPTPLWYATTNATTTHPNDPLTHPTQAQTWGLARTTLLEHPTHTAGIIDLPTTPTPHTLHHLTQTLTQPHHQTQLAIRTTGTHTRRLTPTTLTPTHQPPTPTPHGTTLITGGTGALATHLTHHLTTHQPTQHLLLTSRTGPHTPHAQHLTTQLQQKGIHLTITTCDTSNPDQLQQLLNTIPPQHPLTTVIHTAGILDDATLTNLTPTQLNNVLRAKAHSAHLLHQLTQHTPLNAFVLYSSAAATFGAPGQANYAAANAYLDALAHHRHTHHLPATSIAWGTWQGNGLATGQVSEHLRRRGMFAMPPELAVTAVDGAIASGRPSLLVADIDWKKLGPVLSSKSSVLLEDLPQAQGTEEARSTVEQTESTNLRQLLMGRSRSEQEEELLSLVRIHSAAVLGRDDSEAIPPGRLFRDLGFDSLAAVELRNHLAAQTELALPTTLVFDYPSPTKLAQFLLSEIAEFQPDNSTPLPRPRAELDEPIAIVGMACRFPGGVTSADDFWDLISSEQDAIGGFPTDRGWDLDTLYDPDPDHPGTCYTRNGGFLYDAGHFDAEFFGISPREALAMDPQQRLLLETAWETIEHAGINPHTLHGTPTGVFTGTNGQDHAAHIRQAPSGTEGFVLTGAATSIASGRISYILGLEGPAVTLDTACSSSLVALHLACQSLRSGECTMALAGGATVMTTPITFTEFARQRGLAPDGRCKAFSAAADGTGWGEGVGMLLVERLSDARRNGHRVLAVVRGSAVNQDGASNGLTAPNGPSQQRVIRQALANADLTPADVDAVEAHGTGTTLGDPIEAQAILATYGQDRPGNGPLWLGSVKSNVGHTQAAAGVAGVIKMVMALRHRTLPPTLHADEPSPHVDWSAGAVQLLTETVPWPGGEGRPRRAGVSSFGVSGTNAHVILEEAPADDVPGGPPADEDAGSGEEAAAGSPGVWPWLVSAKSQPALRAQAQALHAHLTDHPGLDLADVGYTLAHARAVFDHRATLIAADRDTFLQALQALAAGEPHPAVIHSSAPGGTGTGEAAGKTAFICSGQGTQRPGMAHGLYHTHPVFAAALNDICTHLDPHLDHPLLPLLTQNDNDNDNEDAAALLQQTPYAQPALFAFQVALHRLLTDGYHITPHYYAGHSLGEITAAHLAGILTLTDATTLITQRATLMQTMPPGTMTTLHTTPHHITHHLTAHENDLAIAAINTPTSLVISGTPHTVQHITTLCQQQGIKTKTLPTNHAFHSPHTNPILNQLHQHTQTLTYHPPHTPLITANTPPDQLLTPHYWTQQARNTVDYATTTQTLHQHGVTTYIELGPDNTLTTLTHHNLPNTPTTTLTLTHPHHHPQTHLLTNLAKTTTTWHPHHYTHHHNQPHTHTHLDLPTYPFQHHHYWLELPSAQTSPGQRRSRRSAPDTAESEFWDAVNEEDLQSLAETLDIDASALDTVVPALSAWHRHQHDQARINTWTYQETWKPLTLPTTHQPHQTWLIAIPETQTHHPHITNILTNLHHHGITPIPLTVNHTHTNPQHLHHTLHHTRQQAQNHTTGPITGLLSLLALDETPHPHHPHTPTGTLLNLTLPQTHTQTHPPTPLWYATTNATTTHPNDPLTHPTQAQTWGLARTTLLEHPTHTAGIIDLPTTPTPHTLHHLTQTLTQPHHQTQLAIRTTGTHTRRLTPTTLTPTHQPPTPTPHGTTLITGGTGALATHLTHHLTTHQPTQHLLLTSRTGPHTPHAQHLTTQLQQKGIHLTITTCDTSNPDQLQQLLNTIPPQHPLTTVIHTAGVNLFAPVSETDAESFSSVTAAKATGAAILHELLLDHETLEHFILFSSGAGAWGSGNQCAYSAANAYLDALATHRQTHGLPGASIAWGPWAGKGMSAGDAAHGYLEKRGILPMEPRMALAAFHRARAQRPNSNLIIADIDWERFVPAFTARRHSPLIEDIPEVRQAAQELEAAASTAKTTTAQPIATSLRERLARLTSSKQNQVLLGLIRTGICTVLGLRNPEGIEDQRAFRDLGFDSLTSAQFSKELAKETGLPLPPSLVFDYPTPQECAAHLRTQLVDLDDEEDAALSNALPQVAHRRTVEDEPIAIIGMACRFPGGVRSADDLWELLASGKDAIGVFPTDRGWDLDTLYDPDPDHPGTCYTRNGGFLYGAGHFDAEFFGISPREALAMDPQQRLLLETAWETIEHAGINPHTLHGTPTGVFAGINAQDHAAHIRQSRDVETIEGYALTGSSGSVASGRVAYTLGLEGPAVSVDTACSSSLVALHWAAQALRAGECSMALAGGVTVMSSPGTFVEFSRQRGLAADGRCKAYSAAADGTGWAEGVGMLLVERLSDARRNGHRVLAVVRGSAVNQDGASNGLTAPNGPSQQRVIRQALANAGLTPADVDAVEGHGTGTTLGDPIEAQALLAAYGQHRPHHRPLWLGSLKSNIGHAQAAAGVGGVIKMVMALRNGLLPQTLHVDEPTPQVDWSTGAVQLLTQPVPWPADPAGRPRHAGVSSFGVSGTNAHIILEEAPTPQDSDTDDEPPANAPALPHPLPLPVPVSARSEAGLRAQAQALRQYVAARPDMSPADIGAGLARGRAVLEHRAVILAADREELAQALTALAAGEPHPHITTGHTRGGDRGGVVFVFPGQGGQWAGMGLTLLTSSPVFAEHIDACEKALTPWVPWSLTDILHRDPDDPAWQQADVVQPVLFSIMVSLAALWRSYGIEPDAVLGHSQGEIAAAHICGALSLKDAAKTVALRSRALAAVRGRGAMASLPLPAQDVQQLISERWEGQLWVAALNGPHSTTVSGDTKAVDEVLAHCTDTGLRAKRIPVDYASHCPHVQPLHDELLHLLGDITPQPSTVPFFSTVEGTWLDTTTLDAAYWYRNLHQPVRFSHAIQTLTDDGHRAFIEISPHPTLVPAIEDTTENTTENITATGSLRRGDNDTHRFLTALAHTHTTGIGTPTTWHHHYTQTHPHPNPHTHLDLPTYPFQHQHYWLQPPTTTTDLTTTGLTPTHHPLLTATLTLADNNTQLLTGRLSLRTHPWLTDHTVAGMVLLPGTALLELALQAGERVDCPRVEELTLHAPLVIPHTEDVTLQVTVRAADESGHRALAIHSYSGTASSADREWTRHATGLLTHHADTDHRADTHTDACLGGSWPPPGAQPIELGDVYGRMAADSDIAYGPVFQGLHAAWRFGDDVLAEVRLPEEALRDAPAAAFGVHPALLDAALHATALTPQNGDGSTENVAQESMPDRAAHQARLPFSWSGVSLHTAGSSVLRVRLSRSPQHGNAVALTAADEDGRPVVTIESLALRPVSTEELRAAADRTPEHESLFRLDWVSVPVPANAPSPTADRPWAVIGAGLPHLPGLTEHEHVTAYDEPADLLLALDRGAPPPGVLVVGGVAHTEAREYSAEAPGERGTEACEARPDVVHVGVVHTAAVHAAAAQMLARLQAWLGDERLADSRLLVLTCGAVARASGDDATDLPGAAVWGLVRSAQSEHPDRITLLDFERGTEAEPGQLATALNCGERQLAVRPGGLFTPRLVRAPRVADAVPAVPAVAVPSAGHAAVPAAGPFLPGGTVLITGGTGVLGRLVARHLVEAHGVRHLLLAGRRGPDAEGAPELRAELGGLGATVEVVACDAADRQQLADLLTRIPDDRPLTGVVHSAGILDDGVITSLSPERLGAVLRAKADAALLLDELTRGAELSAFVMFSSASAVVGSPGQGNYAAANAVLDFLAHRRRAEGLPAVSLAWGLWEEGTGMTGHLDVDDHARISRAGMRPLPTAEALALFDAALADGEPFLMPARLDLTAVRSGAASAPVPPLLQGLLQLPRSRSAAAAPGHGAPAADEAAAWRERLARQSAGERRQALLRLVRSHVAAVLGHSGADGIDASRAFRELGFDSLTAVELRNRLTAATGLRLRATLAFDFPTPAALAEHLGERLLPDQEATGEQAGDQLSGGSEEDVRSLLTSIPIGRLRDAGLLGPLLTLADTGRGASGAAAGPEDAPPSGQDTPAPVSIDEMDIDDLMDLAHGHGTAPAREPADAEDSSSSRNRTHHTHEGETA</sequence>
<feature type="active site" description="Proton acceptor; for dehydratase activity" evidence="9">
    <location>
        <position position="5221"/>
    </location>
</feature>
<dbReference type="FunFam" id="3.40.47.10:FF:000019">
    <property type="entry name" value="Polyketide synthase type I"/>
    <property type="match status" value="4"/>
</dbReference>
<feature type="region of interest" description="Disordered" evidence="10">
    <location>
        <begin position="3107"/>
        <end position="3133"/>
    </location>
</feature>
<evidence type="ECO:0000259" key="13">
    <source>
        <dbReference type="PROSITE" id="PS52019"/>
    </source>
</evidence>
<feature type="domain" description="Ketosynthase family 3 (KS3)" evidence="12">
    <location>
        <begin position="2679"/>
        <end position="3106"/>
    </location>
</feature>
<feature type="region of interest" description="Disordered" evidence="10">
    <location>
        <begin position="2550"/>
        <end position="2577"/>
    </location>
</feature>
<keyword evidence="4" id="KW-0597">Phosphoprotein</keyword>
<feature type="domain" description="Ketosynthase family 3 (KS3)" evidence="12">
    <location>
        <begin position="1082"/>
        <end position="1509"/>
    </location>
</feature>
<dbReference type="Gene3D" id="3.40.47.10">
    <property type="match status" value="4"/>
</dbReference>
<dbReference type="InterPro" id="IPR016036">
    <property type="entry name" value="Malonyl_transacylase_ACP-bd"/>
</dbReference>
<dbReference type="Pfam" id="PF18369">
    <property type="entry name" value="PKS_DE"/>
    <property type="match status" value="2"/>
</dbReference>
<dbReference type="Pfam" id="PF08990">
    <property type="entry name" value="Docking"/>
    <property type="match status" value="1"/>
</dbReference>
<feature type="compositionally biased region" description="Gly residues" evidence="10">
    <location>
        <begin position="2013"/>
        <end position="2028"/>
    </location>
</feature>
<feature type="domain" description="Carrier" evidence="11">
    <location>
        <begin position="988"/>
        <end position="1063"/>
    </location>
</feature>
<dbReference type="GO" id="GO:0033068">
    <property type="term" value="P:macrolide biosynthetic process"/>
    <property type="evidence" value="ECO:0007669"/>
    <property type="project" value="UniProtKB-ARBA"/>
</dbReference>
<dbReference type="SUPFAM" id="SSF55048">
    <property type="entry name" value="Probable ACP-binding domain of malonyl-CoA ACP transacylase"/>
    <property type="match status" value="4"/>
</dbReference>
<dbReference type="InterPro" id="IPR014043">
    <property type="entry name" value="Acyl_transferase_dom"/>
</dbReference>
<dbReference type="SUPFAM" id="SSF47336">
    <property type="entry name" value="ACP-like"/>
    <property type="match status" value="4"/>
</dbReference>
<feature type="compositionally biased region" description="Low complexity" evidence="10">
    <location>
        <begin position="2281"/>
        <end position="2296"/>
    </location>
</feature>
<feature type="compositionally biased region" description="Low complexity" evidence="10">
    <location>
        <begin position="2304"/>
        <end position="2313"/>
    </location>
</feature>
<feature type="region of interest" description="Disordered" evidence="10">
    <location>
        <begin position="944"/>
        <end position="982"/>
    </location>
</feature>
<dbReference type="Pfam" id="PF00550">
    <property type="entry name" value="PP-binding"/>
    <property type="match status" value="4"/>
</dbReference>
<dbReference type="GO" id="GO:0031177">
    <property type="term" value="F:phosphopantetheine binding"/>
    <property type="evidence" value="ECO:0007669"/>
    <property type="project" value="InterPro"/>
</dbReference>
<feature type="region of interest" description="Disordered" evidence="10">
    <location>
        <begin position="2008"/>
        <end position="2031"/>
    </location>
</feature>
<feature type="region of interest" description="Disordered" evidence="10">
    <location>
        <begin position="2325"/>
        <end position="2347"/>
    </location>
</feature>
<dbReference type="eggNOG" id="COG3321">
    <property type="taxonomic scope" value="Bacteria"/>
</dbReference>
<evidence type="ECO:0000256" key="8">
    <source>
        <dbReference type="ARBA" id="ARBA00023315"/>
    </source>
</evidence>
<dbReference type="InterPro" id="IPR020841">
    <property type="entry name" value="PKS_Beta-ketoAc_synthase_dom"/>
</dbReference>
<dbReference type="Pfam" id="PF00698">
    <property type="entry name" value="Acyl_transf_1"/>
    <property type="match status" value="4"/>
</dbReference>
<dbReference type="InterPro" id="IPR050091">
    <property type="entry name" value="PKS_NRPS_Biosynth_Enz"/>
</dbReference>
<dbReference type="PROSITE" id="PS52004">
    <property type="entry name" value="KS3_2"/>
    <property type="match status" value="4"/>
</dbReference>
<dbReference type="InterPro" id="IPR020806">
    <property type="entry name" value="PKS_PP-bd"/>
</dbReference>
<dbReference type="FunFam" id="1.10.1200.10:FF:000007">
    <property type="entry name" value="Probable polyketide synthase pks17"/>
    <property type="match status" value="3"/>
</dbReference>
<feature type="compositionally biased region" description="Acidic residues" evidence="10">
    <location>
        <begin position="1520"/>
        <end position="1534"/>
    </location>
</feature>
<dbReference type="InterPro" id="IPR014030">
    <property type="entry name" value="Ketoacyl_synth_N"/>
</dbReference>
<gene>
    <name evidence="14" type="primary">aveA2</name>
    <name evidence="14" type="ORF">SAVERM_939</name>
</gene>
<keyword evidence="3" id="KW-0596">Phosphopantetheine</keyword>
<feature type="domain" description="Ketosynthase family 3 (KS3)" evidence="12">
    <location>
        <begin position="35"/>
        <end position="463"/>
    </location>
</feature>
<proteinExistence type="predicted"/>
<dbReference type="SMART" id="SM00826">
    <property type="entry name" value="PKS_DH"/>
    <property type="match status" value="1"/>
</dbReference>
<keyword evidence="6" id="KW-0045">Antibiotic biosynthesis</keyword>
<dbReference type="InterPro" id="IPR036291">
    <property type="entry name" value="NAD(P)-bd_dom_sf"/>
</dbReference>
<dbReference type="PROSITE" id="PS00012">
    <property type="entry name" value="PHOSPHOPANTETHEINE"/>
    <property type="match status" value="3"/>
</dbReference>
<dbReference type="KEGG" id="sma:SAVERM_939"/>
<dbReference type="InterPro" id="IPR013968">
    <property type="entry name" value="PKS_KR"/>
</dbReference>
<dbReference type="PANTHER" id="PTHR43775:SF51">
    <property type="entry name" value="INACTIVE PHENOLPHTHIOCEROL SYNTHESIS POLYKETIDE SYNTHASE TYPE I PKS1-RELATED"/>
    <property type="match status" value="1"/>
</dbReference>
<evidence type="ECO:0000256" key="7">
    <source>
        <dbReference type="ARBA" id="ARBA00023268"/>
    </source>
</evidence>
<dbReference type="PROSITE" id="PS00606">
    <property type="entry name" value="KS3_1"/>
    <property type="match status" value="4"/>
</dbReference>
<dbReference type="InterPro" id="IPR016039">
    <property type="entry name" value="Thiolase-like"/>
</dbReference>
<dbReference type="GO" id="GO:0006633">
    <property type="term" value="P:fatty acid biosynthetic process"/>
    <property type="evidence" value="ECO:0007669"/>
    <property type="project" value="InterPro"/>
</dbReference>
<feature type="region of interest" description="Disordered" evidence="10">
    <location>
        <begin position="1512"/>
        <end position="1557"/>
    </location>
</feature>
<dbReference type="SMART" id="SM00827">
    <property type="entry name" value="PKS_AT"/>
    <property type="match status" value="4"/>
</dbReference>